<dbReference type="InterPro" id="IPR027417">
    <property type="entry name" value="P-loop_NTPase"/>
</dbReference>
<sequence length="289" mass="31941">MTGKPTYLFGVGATKAGTSWLYRYLAGHPDCHLRAVKELHWFNAAGPRQRAHRIAVETARLERLTAELGAETRVWRLASLARSVADVGDWLRVLRGEQSYQDYLERGAEGAKLVGDITPAYASLPVEKLQAMGASAPECRFVYLLREPVARFWSHVRMLATRAGGDLKTQAQVVFDRALSGEKSDVAERSDYRGAITRLRDAVAPSKLLILFQDELFSGPGVARLCAFLGIRSHEADFSARVHEGRALEMTAEQRLRARAFLQSQYDFVASAFGTLPASWRATSDGVTG</sequence>
<dbReference type="OrthoDB" id="981508at2"/>
<keyword evidence="3" id="KW-1185">Reference proteome</keyword>
<dbReference type="PANTHER" id="PTHR10605:SF56">
    <property type="entry name" value="BIFUNCTIONAL HEPARAN SULFATE N-DEACETYLASE_N-SULFOTRANSFERASE"/>
    <property type="match status" value="1"/>
</dbReference>
<dbReference type="InterPro" id="IPR037359">
    <property type="entry name" value="NST/OST"/>
</dbReference>
<dbReference type="RefSeq" id="WP_124964191.1">
    <property type="nucleotide sequence ID" value="NZ_RRAZ01000007.1"/>
</dbReference>
<dbReference type="GO" id="GO:0008146">
    <property type="term" value="F:sulfotransferase activity"/>
    <property type="evidence" value="ECO:0007669"/>
    <property type="project" value="InterPro"/>
</dbReference>
<proteinExistence type="predicted"/>
<name>A0A3P3DUJ4_9RHOB</name>
<evidence type="ECO:0000313" key="3">
    <source>
        <dbReference type="Proteomes" id="UP000282125"/>
    </source>
</evidence>
<dbReference type="Proteomes" id="UP000282125">
    <property type="component" value="Unassembled WGS sequence"/>
</dbReference>
<keyword evidence="1 2" id="KW-0808">Transferase</keyword>
<organism evidence="2 3">
    <name type="scientific">Falsigemmobacter faecalis</name>
    <dbReference type="NCBI Taxonomy" id="2488730"/>
    <lineage>
        <taxon>Bacteria</taxon>
        <taxon>Pseudomonadati</taxon>
        <taxon>Pseudomonadota</taxon>
        <taxon>Alphaproteobacteria</taxon>
        <taxon>Rhodobacterales</taxon>
        <taxon>Paracoccaceae</taxon>
        <taxon>Falsigemmobacter</taxon>
    </lineage>
</organism>
<accession>A0A3P3DUJ4</accession>
<dbReference type="Pfam" id="PF13469">
    <property type="entry name" value="Sulfotransfer_3"/>
    <property type="match status" value="1"/>
</dbReference>
<reference evidence="2 3" key="1">
    <citation type="submission" date="2018-11" db="EMBL/GenBank/DDBJ databases">
        <title>Gemmobacter sp. nov., YIM 102744-1 draft genome.</title>
        <authorList>
            <person name="Li G."/>
            <person name="Jiang Y."/>
        </authorList>
    </citation>
    <scope>NUCLEOTIDE SEQUENCE [LARGE SCALE GENOMIC DNA]</scope>
    <source>
        <strain evidence="2 3">YIM 102744-1</strain>
    </source>
</reference>
<comment type="caution">
    <text evidence="2">The sequence shown here is derived from an EMBL/GenBank/DDBJ whole genome shotgun (WGS) entry which is preliminary data.</text>
</comment>
<protein>
    <submittedName>
        <fullName evidence="2">Sulfotransferase</fullName>
    </submittedName>
</protein>
<dbReference type="SUPFAM" id="SSF52540">
    <property type="entry name" value="P-loop containing nucleoside triphosphate hydrolases"/>
    <property type="match status" value="1"/>
</dbReference>
<dbReference type="Gene3D" id="3.40.50.300">
    <property type="entry name" value="P-loop containing nucleotide triphosphate hydrolases"/>
    <property type="match status" value="1"/>
</dbReference>
<evidence type="ECO:0000256" key="1">
    <source>
        <dbReference type="ARBA" id="ARBA00022679"/>
    </source>
</evidence>
<dbReference type="PANTHER" id="PTHR10605">
    <property type="entry name" value="HEPARAN SULFATE SULFOTRANSFERASE"/>
    <property type="match status" value="1"/>
</dbReference>
<dbReference type="EMBL" id="RRAZ01000007">
    <property type="protein sequence ID" value="RRH76388.1"/>
    <property type="molecule type" value="Genomic_DNA"/>
</dbReference>
<dbReference type="AlphaFoldDB" id="A0A3P3DUJ4"/>
<evidence type="ECO:0000313" key="2">
    <source>
        <dbReference type="EMBL" id="RRH76388.1"/>
    </source>
</evidence>
<gene>
    <name evidence="2" type="ORF">EG244_06435</name>
</gene>